<comment type="caution">
    <text evidence="2">The sequence shown here is derived from an EMBL/GenBank/DDBJ whole genome shotgun (WGS) entry which is preliminary data.</text>
</comment>
<organism evidence="2 3">
    <name type="scientific">Molorchus minor</name>
    <dbReference type="NCBI Taxonomy" id="1323400"/>
    <lineage>
        <taxon>Eukaryota</taxon>
        <taxon>Metazoa</taxon>
        <taxon>Ecdysozoa</taxon>
        <taxon>Arthropoda</taxon>
        <taxon>Hexapoda</taxon>
        <taxon>Insecta</taxon>
        <taxon>Pterygota</taxon>
        <taxon>Neoptera</taxon>
        <taxon>Endopterygota</taxon>
        <taxon>Coleoptera</taxon>
        <taxon>Polyphaga</taxon>
        <taxon>Cucujiformia</taxon>
        <taxon>Chrysomeloidea</taxon>
        <taxon>Cerambycidae</taxon>
        <taxon>Lamiinae</taxon>
        <taxon>Monochamini</taxon>
        <taxon>Molorchus</taxon>
    </lineage>
</organism>
<dbReference type="EMBL" id="JAPWTJ010000929">
    <property type="protein sequence ID" value="KAJ8974811.1"/>
    <property type="molecule type" value="Genomic_DNA"/>
</dbReference>
<keyword evidence="1" id="KW-0472">Membrane</keyword>
<proteinExistence type="predicted"/>
<evidence type="ECO:0000256" key="1">
    <source>
        <dbReference type="SAM" id="Phobius"/>
    </source>
</evidence>
<feature type="transmembrane region" description="Helical" evidence="1">
    <location>
        <begin position="21"/>
        <end position="40"/>
    </location>
</feature>
<evidence type="ECO:0000313" key="2">
    <source>
        <dbReference type="EMBL" id="KAJ8974811.1"/>
    </source>
</evidence>
<sequence>MGSHMEHTTPGSVTRNNSRNHYFILPHVHIWIFVSNISGFDMFSSFKLKYPQIAMFDHLTHEASMSDPNRMVVFVFVYIGLLEYKLGIS</sequence>
<dbReference type="Proteomes" id="UP001162164">
    <property type="component" value="Unassembled WGS sequence"/>
</dbReference>
<gene>
    <name evidence="2" type="ORF">NQ317_000412</name>
</gene>
<accession>A0ABQ9J9H5</accession>
<keyword evidence="1" id="KW-1133">Transmembrane helix</keyword>
<keyword evidence="3" id="KW-1185">Reference proteome</keyword>
<reference evidence="2" key="1">
    <citation type="journal article" date="2023" name="Insect Mol. Biol.">
        <title>Genome sequencing provides insights into the evolution of gene families encoding plant cell wall-degrading enzymes in longhorned beetles.</title>
        <authorList>
            <person name="Shin N.R."/>
            <person name="Okamura Y."/>
            <person name="Kirsch R."/>
            <person name="Pauchet Y."/>
        </authorList>
    </citation>
    <scope>NUCLEOTIDE SEQUENCE</scope>
    <source>
        <strain evidence="2">MMC_N1</strain>
    </source>
</reference>
<protein>
    <submittedName>
        <fullName evidence="2">Uncharacterized protein</fullName>
    </submittedName>
</protein>
<feature type="transmembrane region" description="Helical" evidence="1">
    <location>
        <begin position="71"/>
        <end position="88"/>
    </location>
</feature>
<evidence type="ECO:0000313" key="3">
    <source>
        <dbReference type="Proteomes" id="UP001162164"/>
    </source>
</evidence>
<keyword evidence="1" id="KW-0812">Transmembrane</keyword>
<name>A0ABQ9J9H5_9CUCU</name>